<dbReference type="Pfam" id="PF05787">
    <property type="entry name" value="PhoX"/>
    <property type="match status" value="1"/>
</dbReference>
<dbReference type="AlphaFoldDB" id="A0A562WEG6"/>
<keyword evidence="2" id="KW-1185">Reference proteome</keyword>
<sequence length="491" mass="52803">MSDVNRRGLLRGAAAVAGGAVLGGPFLGFVARDAAGAAGRRPRPRPALEPVADLRDGKVRLWLPDGFQYRSFHDTESPVTLDDGTVLPGRHDGMGAFPGPDGTVRLVRNHEINGPVPAFGDAAEAYDPMAPGGTTTVEVTRFGEVRRSWTSLNGTMMNCSGGRMPWGSWITCEETVNGPDVGPDYTGAPNVSLTRRHGFVFEVPADGRGDRQPVTAAGRFCHESVAYDPRGGHLYLTEDNFGYASGFYRYTPPQDPMRIGRLADGGRLQMLAVRGRPNRNLAAAQRRHATYRVEWVDVDDPAPAFPYTPGQPAPTSNDTALTHVARQGWAQGAAYFSRLEGAVYDDGVVYFTSTQGGGAAETSVGPIVDGYGNGHGQVWAYDCRSQVLRLVYESPGPDVLDFPDNVTTSPRGTLVVCEDNTSDNFIRGLTPRGDLFDIALNRLTSSTGADRSNDEFAGSTFSPDGHTLFVNIQASRGMTFAIWGDWARLGV</sequence>
<name>A0A562WEG6_9ACTN</name>
<dbReference type="SUPFAM" id="SSF63825">
    <property type="entry name" value="YWTD domain"/>
    <property type="match status" value="1"/>
</dbReference>
<protein>
    <recommendedName>
        <fullName evidence="3">Secreted PhoX family phosphatase</fullName>
    </recommendedName>
</protein>
<dbReference type="OrthoDB" id="5169219at2"/>
<accession>A0A562WEG6</accession>
<gene>
    <name evidence="1" type="ORF">JD81_01771</name>
</gene>
<comment type="caution">
    <text evidence="1">The sequence shown here is derived from an EMBL/GenBank/DDBJ whole genome shotgun (WGS) entry which is preliminary data.</text>
</comment>
<dbReference type="InterPro" id="IPR006311">
    <property type="entry name" value="TAT_signal"/>
</dbReference>
<dbReference type="Proteomes" id="UP000319728">
    <property type="component" value="Unassembled WGS sequence"/>
</dbReference>
<dbReference type="PANTHER" id="PTHR35399">
    <property type="entry name" value="SLR8030 PROTEIN"/>
    <property type="match status" value="1"/>
</dbReference>
<proteinExistence type="predicted"/>
<reference evidence="1 2" key="1">
    <citation type="submission" date="2019-07" db="EMBL/GenBank/DDBJ databases">
        <title>R&amp;d 2014.</title>
        <authorList>
            <person name="Klenk H.-P."/>
        </authorList>
    </citation>
    <scope>NUCLEOTIDE SEQUENCE [LARGE SCALE GENOMIC DNA]</scope>
    <source>
        <strain evidence="1 2">DSM 43912</strain>
    </source>
</reference>
<evidence type="ECO:0008006" key="3">
    <source>
        <dbReference type="Google" id="ProtNLM"/>
    </source>
</evidence>
<dbReference type="EMBL" id="VLLP01000001">
    <property type="protein sequence ID" value="TWJ28267.1"/>
    <property type="molecule type" value="Genomic_DNA"/>
</dbReference>
<evidence type="ECO:0000313" key="2">
    <source>
        <dbReference type="Proteomes" id="UP000319728"/>
    </source>
</evidence>
<dbReference type="InterPro" id="IPR008557">
    <property type="entry name" value="PhoX"/>
</dbReference>
<dbReference type="PROSITE" id="PS51318">
    <property type="entry name" value="TAT"/>
    <property type="match status" value="1"/>
</dbReference>
<evidence type="ECO:0000313" key="1">
    <source>
        <dbReference type="EMBL" id="TWJ28267.1"/>
    </source>
</evidence>
<dbReference type="RefSeq" id="WP_145816456.1">
    <property type="nucleotide sequence ID" value="NZ_AP023438.1"/>
</dbReference>
<organism evidence="1 2">
    <name type="scientific">Micromonospora sagamiensis</name>
    <dbReference type="NCBI Taxonomy" id="47875"/>
    <lineage>
        <taxon>Bacteria</taxon>
        <taxon>Bacillati</taxon>
        <taxon>Actinomycetota</taxon>
        <taxon>Actinomycetes</taxon>
        <taxon>Micromonosporales</taxon>
        <taxon>Micromonosporaceae</taxon>
        <taxon>Micromonospora</taxon>
    </lineage>
</organism>
<dbReference type="PANTHER" id="PTHR35399:SF4">
    <property type="entry name" value="MEMBRANE PROTEIN"/>
    <property type="match status" value="1"/>
</dbReference>